<gene>
    <name evidence="2" type="ORF">E5988_12585</name>
</gene>
<evidence type="ECO:0000256" key="1">
    <source>
        <dbReference type="SAM" id="MobiDB-lite"/>
    </source>
</evidence>
<accession>A0ABY2QH62</accession>
<dbReference type="EMBL" id="SSTI01000009">
    <property type="protein sequence ID" value="THG39088.1"/>
    <property type="molecule type" value="Genomic_DNA"/>
</dbReference>
<comment type="caution">
    <text evidence="2">The sequence shown here is derived from an EMBL/GenBank/DDBJ whole genome shotgun (WGS) entry which is preliminary data.</text>
</comment>
<sequence length="359" mass="37633">MKVGHICDVQPARHRRAADDYSGEMMTVRANLGWGLLGGMAIALSGCATAPAPVQPPAVVPTVTPPPPVMPAGGYIGMKIPPKRTTDGKYFTPNLDNTDQAAVWHLRNALNVAALGCDQAGGGVAELYSAWVTTQAAAIDRYYKAYIREWQAPGWWDWQRVYDDNQTRIYNFYARPAVRQAFCAVAREEVAKVGQVAEADLPAFARESLLRLDRPFVEFFAAYDKWRDYYKASLPPEEPPAAVAAVGVAAPVGGDMPAVGTATPETVIEAPAAGAAMAEGVIEAPAAGAVMPETVIEAPAAGAVMPETVIEAPAGGASTPETVVQAPPAVATENPPPDVEPLPAPPPGDAPVAAPAPPR</sequence>
<dbReference type="RefSeq" id="WP_125946236.1">
    <property type="nucleotide sequence ID" value="NZ_SSTI01000009.1"/>
</dbReference>
<protein>
    <submittedName>
        <fullName evidence="2">Uncharacterized protein</fullName>
    </submittedName>
</protein>
<keyword evidence="3" id="KW-1185">Reference proteome</keyword>
<evidence type="ECO:0000313" key="3">
    <source>
        <dbReference type="Proteomes" id="UP000308038"/>
    </source>
</evidence>
<feature type="compositionally biased region" description="Pro residues" evidence="1">
    <location>
        <begin position="334"/>
        <end position="359"/>
    </location>
</feature>
<organism evidence="2 3">
    <name type="scientific">Sphingomonas olei</name>
    <dbReference type="NCBI Taxonomy" id="1886787"/>
    <lineage>
        <taxon>Bacteria</taxon>
        <taxon>Pseudomonadati</taxon>
        <taxon>Pseudomonadota</taxon>
        <taxon>Alphaproteobacteria</taxon>
        <taxon>Sphingomonadales</taxon>
        <taxon>Sphingomonadaceae</taxon>
        <taxon>Sphingomonas</taxon>
    </lineage>
</organism>
<proteinExistence type="predicted"/>
<dbReference type="Proteomes" id="UP000308038">
    <property type="component" value="Unassembled WGS sequence"/>
</dbReference>
<name>A0ABY2QH62_9SPHN</name>
<feature type="region of interest" description="Disordered" evidence="1">
    <location>
        <begin position="314"/>
        <end position="359"/>
    </location>
</feature>
<evidence type="ECO:0000313" key="2">
    <source>
        <dbReference type="EMBL" id="THG39088.1"/>
    </source>
</evidence>
<reference evidence="2 3" key="1">
    <citation type="submission" date="2019-04" db="EMBL/GenBank/DDBJ databases">
        <title>Microbes associate with the intestines of laboratory mice.</title>
        <authorList>
            <person name="Navarre W."/>
            <person name="Wong E."/>
            <person name="Huang K.C."/>
            <person name="Tropini C."/>
            <person name="Ng K."/>
            <person name="Yu B."/>
        </authorList>
    </citation>
    <scope>NUCLEOTIDE SEQUENCE [LARGE SCALE GENOMIC DNA]</scope>
    <source>
        <strain evidence="2 3">NM83_B4-11</strain>
    </source>
</reference>